<reference evidence="1 2" key="1">
    <citation type="submission" date="2024-01" db="EMBL/GenBank/DDBJ databases">
        <authorList>
            <person name="Waweru B."/>
        </authorList>
    </citation>
    <scope>NUCLEOTIDE SEQUENCE [LARGE SCALE GENOMIC DNA]</scope>
</reference>
<gene>
    <name evidence="1" type="ORF">DCAF_LOCUS27255</name>
</gene>
<comment type="caution">
    <text evidence="1">The sequence shown here is derived from an EMBL/GenBank/DDBJ whole genome shotgun (WGS) entry which is preliminary data.</text>
</comment>
<evidence type="ECO:0000313" key="1">
    <source>
        <dbReference type="EMBL" id="CAK7356972.1"/>
    </source>
</evidence>
<organism evidence="1 2">
    <name type="scientific">Dovyalis caffra</name>
    <dbReference type="NCBI Taxonomy" id="77055"/>
    <lineage>
        <taxon>Eukaryota</taxon>
        <taxon>Viridiplantae</taxon>
        <taxon>Streptophyta</taxon>
        <taxon>Embryophyta</taxon>
        <taxon>Tracheophyta</taxon>
        <taxon>Spermatophyta</taxon>
        <taxon>Magnoliopsida</taxon>
        <taxon>eudicotyledons</taxon>
        <taxon>Gunneridae</taxon>
        <taxon>Pentapetalae</taxon>
        <taxon>rosids</taxon>
        <taxon>fabids</taxon>
        <taxon>Malpighiales</taxon>
        <taxon>Salicaceae</taxon>
        <taxon>Flacourtieae</taxon>
        <taxon>Dovyalis</taxon>
    </lineage>
</organism>
<dbReference type="AlphaFoldDB" id="A0AAV1ST60"/>
<evidence type="ECO:0000313" key="2">
    <source>
        <dbReference type="Proteomes" id="UP001314170"/>
    </source>
</evidence>
<name>A0AAV1ST60_9ROSI</name>
<keyword evidence="2" id="KW-1185">Reference proteome</keyword>
<protein>
    <submittedName>
        <fullName evidence="1">Uncharacterized protein</fullName>
    </submittedName>
</protein>
<proteinExistence type="predicted"/>
<dbReference type="Proteomes" id="UP001314170">
    <property type="component" value="Unassembled WGS sequence"/>
</dbReference>
<accession>A0AAV1ST60</accession>
<sequence>MELARHLMEWILYTQMNRPPFLYKPRQLRWVSRSKQGMDRETAEEATRNFIRFPFPLKLNRDPKEDFRNGMTMTLAIYYKQCKRSCPSHLPSLLCRSNPVWSFFGFKDDHAALRQFSQKPYFELKVPPPLCCACSEITARAQISQVLAMSPSDMGCERLRREMLNLDLAFIDRSS</sequence>
<dbReference type="EMBL" id="CAWUPB010001197">
    <property type="protein sequence ID" value="CAK7356972.1"/>
    <property type="molecule type" value="Genomic_DNA"/>
</dbReference>